<organism evidence="8 9">
    <name type="scientific">Alishewanella tabrizica</name>
    <dbReference type="NCBI Taxonomy" id="671278"/>
    <lineage>
        <taxon>Bacteria</taxon>
        <taxon>Pseudomonadati</taxon>
        <taxon>Pseudomonadota</taxon>
        <taxon>Gammaproteobacteria</taxon>
        <taxon>Alteromonadales</taxon>
        <taxon>Alteromonadaceae</taxon>
        <taxon>Alishewanella</taxon>
    </lineage>
</organism>
<evidence type="ECO:0000256" key="2">
    <source>
        <dbReference type="ARBA" id="ARBA00023224"/>
    </source>
</evidence>
<dbReference type="Pfam" id="PF00015">
    <property type="entry name" value="MCPsignal"/>
    <property type="match status" value="1"/>
</dbReference>
<dbReference type="InterPro" id="IPR004089">
    <property type="entry name" value="MCPsignal_dom"/>
</dbReference>
<dbReference type="InterPro" id="IPR003660">
    <property type="entry name" value="HAMP_dom"/>
</dbReference>
<comment type="similarity">
    <text evidence="3">Belongs to the methyl-accepting chemotaxis (MCP) protein family.</text>
</comment>
<dbReference type="InterPro" id="IPR004090">
    <property type="entry name" value="Chemotax_Me-accpt_rcpt"/>
</dbReference>
<dbReference type="Proteomes" id="UP000634667">
    <property type="component" value="Unassembled WGS sequence"/>
</dbReference>
<feature type="compositionally biased region" description="Polar residues" evidence="5">
    <location>
        <begin position="761"/>
        <end position="777"/>
    </location>
</feature>
<dbReference type="PROSITE" id="PS50111">
    <property type="entry name" value="CHEMOTAXIS_TRANSDUC_2"/>
    <property type="match status" value="1"/>
</dbReference>
<dbReference type="Gene3D" id="1.20.120.1530">
    <property type="match status" value="1"/>
</dbReference>
<dbReference type="Gene3D" id="1.10.287.950">
    <property type="entry name" value="Methyl-accepting chemotaxis protein"/>
    <property type="match status" value="1"/>
</dbReference>
<evidence type="ECO:0008006" key="10">
    <source>
        <dbReference type="Google" id="ProtNLM"/>
    </source>
</evidence>
<evidence type="ECO:0000259" key="6">
    <source>
        <dbReference type="PROSITE" id="PS50111"/>
    </source>
</evidence>
<dbReference type="SUPFAM" id="SSF58104">
    <property type="entry name" value="Methyl-accepting chemotaxis protein (MCP) signaling domain"/>
    <property type="match status" value="1"/>
</dbReference>
<sequence length="794" mass="85325">MSIIDFLSKNQTKNLATALEKTVQQREYATLAANSYAGEHAALAESVNVLIDNVRQSVLKNSALDAVETNIMVADRNYNIVYVNQSLMSMLVTAEADIQKDLPNFSAQHVVGSNIDVFHKKPAMQRGMLDKLRTAHRTRLLIGGRTFMLLVTPVFEQERRTGTVVEWQDMTDILAREEQANRLAIQEKKLFEENLCIRNALDASTANIMLADADLTIIYVNRSMAATLANIEDAIRITLPNFSAKNVVGTNIDVFHKNPAHQRKMLSGLQDPHTAVLRFAEFTLELIITPVFNLENQRTATIVEWKDVTVQIKNDQQMLHLFGNAFTAIEQGNFSQRIALTELSGVVKDIAEKYNSAVQILDAAINDNATVLKAVSEGRLDVAPQVECNGLLAELASSTATVTQTVNQVVSAVLEMVNDAQRGNLSNRADSSQYLNSYEVLLESMNQLLEATERPIKETAAVMTGLREGDLTVLIEGDYHGTYGELKDSVNGTIDSFRQVISDVRSNSESLAQASSEVSATAQSLAQGASEQAASVEETSAAVEQMTASIAQNAENAKVTDGMSAKAAAEAREGGVAVENTVQAMKDIASKIGIIDDIAYQTNLLALNAAIEAARAGEHGKGFAVVAAEVRKLAERSQVAAQEISTLASGSVQKAERAGSLLKEIVPAIGKTSDLVQEIAAASDEQSAGVGQINESMSQVTQATQQSASASEELAATAEEMSGQAETLMQLVGYFKIGEDTNSLNTSFKAPVVNPKMANSAKATGTRVQTGAKSSAPKSAIAGKKLDKSQFGSF</sequence>
<reference evidence="9" key="1">
    <citation type="journal article" date="2019" name="Int. J. Syst. Evol. Microbiol.">
        <title>The Global Catalogue of Microorganisms (GCM) 10K type strain sequencing project: providing services to taxonomists for standard genome sequencing and annotation.</title>
        <authorList>
            <consortium name="The Broad Institute Genomics Platform"/>
            <consortium name="The Broad Institute Genome Sequencing Center for Infectious Disease"/>
            <person name="Wu L."/>
            <person name="Ma J."/>
        </authorList>
    </citation>
    <scope>NUCLEOTIDE SEQUENCE [LARGE SCALE GENOMIC DNA]</scope>
    <source>
        <strain evidence="9">KCTC 23723</strain>
    </source>
</reference>
<keyword evidence="2 4" id="KW-0807">Transducer</keyword>
<dbReference type="InterPro" id="IPR000014">
    <property type="entry name" value="PAS"/>
</dbReference>
<evidence type="ECO:0000259" key="7">
    <source>
        <dbReference type="PROSITE" id="PS50885"/>
    </source>
</evidence>
<feature type="domain" description="Methyl-accepting transducer" evidence="6">
    <location>
        <begin position="507"/>
        <end position="722"/>
    </location>
</feature>
<dbReference type="RefSeq" id="WP_229796944.1">
    <property type="nucleotide sequence ID" value="NZ_BMYR01000004.1"/>
</dbReference>
<evidence type="ECO:0000313" key="8">
    <source>
        <dbReference type="EMBL" id="GGW57011.1"/>
    </source>
</evidence>
<protein>
    <recommendedName>
        <fullName evidence="10">Methyl-accepting chemotaxis protein</fullName>
    </recommendedName>
</protein>
<dbReference type="PRINTS" id="PR00260">
    <property type="entry name" value="CHEMTRNSDUCR"/>
</dbReference>
<accession>A0ABQ2WKT5</accession>
<gene>
    <name evidence="8" type="ORF">GCM10008111_11280</name>
</gene>
<dbReference type="EMBL" id="BMYR01000004">
    <property type="protein sequence ID" value="GGW57011.1"/>
    <property type="molecule type" value="Genomic_DNA"/>
</dbReference>
<dbReference type="Pfam" id="PF13188">
    <property type="entry name" value="PAS_8"/>
    <property type="match status" value="2"/>
</dbReference>
<dbReference type="Pfam" id="PF18947">
    <property type="entry name" value="HAMP_2"/>
    <property type="match status" value="1"/>
</dbReference>
<dbReference type="Gene3D" id="3.30.450.20">
    <property type="entry name" value="PAS domain"/>
    <property type="match status" value="2"/>
</dbReference>
<dbReference type="PANTHER" id="PTHR43531">
    <property type="entry name" value="PROTEIN ICFG"/>
    <property type="match status" value="1"/>
</dbReference>
<dbReference type="PANTHER" id="PTHR43531:SF11">
    <property type="entry name" value="METHYL-ACCEPTING CHEMOTAXIS PROTEIN 3"/>
    <property type="match status" value="1"/>
</dbReference>
<evidence type="ECO:0000256" key="4">
    <source>
        <dbReference type="PROSITE-ProRule" id="PRU00284"/>
    </source>
</evidence>
<feature type="region of interest" description="Disordered" evidence="5">
    <location>
        <begin position="759"/>
        <end position="794"/>
    </location>
</feature>
<name>A0ABQ2WKT5_9ALTE</name>
<comment type="caution">
    <text evidence="8">The sequence shown here is derived from an EMBL/GenBank/DDBJ whole genome shotgun (WGS) entry which is preliminary data.</text>
</comment>
<evidence type="ECO:0000313" key="9">
    <source>
        <dbReference type="Proteomes" id="UP000634667"/>
    </source>
</evidence>
<feature type="domain" description="HAMP" evidence="7">
    <location>
        <begin position="450"/>
        <end position="502"/>
    </location>
</feature>
<keyword evidence="9" id="KW-1185">Reference proteome</keyword>
<proteinExistence type="inferred from homology"/>
<dbReference type="CDD" id="cd11386">
    <property type="entry name" value="MCP_signal"/>
    <property type="match status" value="1"/>
</dbReference>
<evidence type="ECO:0000256" key="1">
    <source>
        <dbReference type="ARBA" id="ARBA00022500"/>
    </source>
</evidence>
<dbReference type="PROSITE" id="PS50885">
    <property type="entry name" value="HAMP"/>
    <property type="match status" value="1"/>
</dbReference>
<evidence type="ECO:0000256" key="3">
    <source>
        <dbReference type="ARBA" id="ARBA00029447"/>
    </source>
</evidence>
<keyword evidence="1" id="KW-0145">Chemotaxis</keyword>
<dbReference type="InterPro" id="IPR051310">
    <property type="entry name" value="MCP_chemotaxis"/>
</dbReference>
<dbReference type="SMART" id="SM00283">
    <property type="entry name" value="MA"/>
    <property type="match status" value="1"/>
</dbReference>
<evidence type="ECO:0000256" key="5">
    <source>
        <dbReference type="SAM" id="MobiDB-lite"/>
    </source>
</evidence>